<proteinExistence type="predicted"/>
<gene>
    <name evidence="1" type="ORF">AVEN_41316_1</name>
</gene>
<accession>A0A4Y2SEB6</accession>
<protein>
    <submittedName>
        <fullName evidence="1">Uncharacterized protein</fullName>
    </submittedName>
</protein>
<reference evidence="1 2" key="1">
    <citation type="journal article" date="2019" name="Sci. Rep.">
        <title>Orb-weaving spider Araneus ventricosus genome elucidates the spidroin gene catalogue.</title>
        <authorList>
            <person name="Kono N."/>
            <person name="Nakamura H."/>
            <person name="Ohtoshi R."/>
            <person name="Moran D.A.P."/>
            <person name="Shinohara A."/>
            <person name="Yoshida Y."/>
            <person name="Fujiwara M."/>
            <person name="Mori M."/>
            <person name="Tomita M."/>
            <person name="Arakawa K."/>
        </authorList>
    </citation>
    <scope>NUCLEOTIDE SEQUENCE [LARGE SCALE GENOMIC DNA]</scope>
</reference>
<dbReference type="Proteomes" id="UP000499080">
    <property type="component" value="Unassembled WGS sequence"/>
</dbReference>
<evidence type="ECO:0000313" key="2">
    <source>
        <dbReference type="Proteomes" id="UP000499080"/>
    </source>
</evidence>
<name>A0A4Y2SEB6_ARAVE</name>
<dbReference type="AlphaFoldDB" id="A0A4Y2SEB6"/>
<organism evidence="1 2">
    <name type="scientific">Araneus ventricosus</name>
    <name type="common">Orbweaver spider</name>
    <name type="synonym">Epeira ventricosa</name>
    <dbReference type="NCBI Taxonomy" id="182803"/>
    <lineage>
        <taxon>Eukaryota</taxon>
        <taxon>Metazoa</taxon>
        <taxon>Ecdysozoa</taxon>
        <taxon>Arthropoda</taxon>
        <taxon>Chelicerata</taxon>
        <taxon>Arachnida</taxon>
        <taxon>Araneae</taxon>
        <taxon>Araneomorphae</taxon>
        <taxon>Entelegynae</taxon>
        <taxon>Araneoidea</taxon>
        <taxon>Araneidae</taxon>
        <taxon>Araneus</taxon>
    </lineage>
</organism>
<evidence type="ECO:0000313" key="1">
    <source>
        <dbReference type="EMBL" id="GBN86572.1"/>
    </source>
</evidence>
<sequence>MFRKFHIGRVVNAPLKTPLLCTTSCHTGVHHGPHMGVMTIEDSLLCEGRLICEEHKGRKTGICSALLQTPLCKSYPKCIINISNCMSFSRIVFQTLQLEIPKSCAMARVLEPPVADLAQSP</sequence>
<keyword evidence="2" id="KW-1185">Reference proteome</keyword>
<dbReference type="EMBL" id="BGPR01021362">
    <property type="protein sequence ID" value="GBN86572.1"/>
    <property type="molecule type" value="Genomic_DNA"/>
</dbReference>
<comment type="caution">
    <text evidence="1">The sequence shown here is derived from an EMBL/GenBank/DDBJ whole genome shotgun (WGS) entry which is preliminary data.</text>
</comment>